<name>Q9CUB7_MOUSE</name>
<reference evidence="1" key="7">
    <citation type="journal article" date="2005" name="Science">
        <title>The Transcriptional Landscape of the Mammalian Genome.</title>
        <authorList>
            <consortium name="The FANTOM Consortium"/>
            <consortium name="Riken Genome Exploration Research Group and Genome Science Group (Genome Network Project Core Group)"/>
        </authorList>
    </citation>
    <scope>NUCLEOTIDE SEQUENCE</scope>
    <source>
        <strain evidence="1">C57BL/6J</strain>
        <tissue evidence="1">Testis</tissue>
    </source>
</reference>
<dbReference type="MGI" id="MGI:1918449">
    <property type="gene designation" value="4933427I18Rik"/>
</dbReference>
<evidence type="ECO:0000313" key="1">
    <source>
        <dbReference type="EMBL" id="BAB30521.1"/>
    </source>
</evidence>
<sequence>MLREDRKEITPLPRTQKTKFRSSLCSGTHQLPMAAGERIQDLIDDPVRQERGHCQLHLTVTAKSSLKDLAAEMENTWTKRHSIGTTRTMRHIASTNRHELACTAENSESLVWAIKPQLSLQRAHTAHKMLTH</sequence>
<organism evidence="1">
    <name type="scientific">Mus musculus</name>
    <name type="common">Mouse</name>
    <dbReference type="NCBI Taxonomy" id="10090"/>
    <lineage>
        <taxon>Eukaryota</taxon>
        <taxon>Metazoa</taxon>
        <taxon>Chordata</taxon>
        <taxon>Craniata</taxon>
        <taxon>Vertebrata</taxon>
        <taxon>Euteleostomi</taxon>
        <taxon>Mammalia</taxon>
        <taxon>Eutheria</taxon>
        <taxon>Euarchontoglires</taxon>
        <taxon>Glires</taxon>
        <taxon>Rodentia</taxon>
        <taxon>Myomorpha</taxon>
        <taxon>Muroidea</taxon>
        <taxon>Muridae</taxon>
        <taxon>Murinae</taxon>
        <taxon>Mus</taxon>
        <taxon>Mus</taxon>
    </lineage>
</organism>
<feature type="non-terminal residue" evidence="1">
    <location>
        <position position="132"/>
    </location>
</feature>
<gene>
    <name evidence="2" type="primary">4933427I18Rik</name>
</gene>
<reference evidence="1" key="6">
    <citation type="journal article" date="2002" name="Nature">
        <title>Analysis of the mouse transcriptome based on functional annotation of 60,770 full-length cDNAs.</title>
        <authorList>
            <consortium name="The FANTOM Consortium and the RIKEN Genome Exploration Research Group Phase I and II Team"/>
        </authorList>
    </citation>
    <scope>NUCLEOTIDE SEQUENCE</scope>
    <source>
        <strain evidence="1">C57BL/6J</strain>
        <tissue evidence="1">Testis</tissue>
    </source>
</reference>
<dbReference type="AlphaFoldDB" id="Q9CUB7"/>
<protein>
    <submittedName>
        <fullName evidence="1">Uncharacterized protein</fullName>
    </submittedName>
</protein>
<reference evidence="1" key="5">
    <citation type="journal article" date="2001" name="Nature">
        <title>Functional annotation of a full-length mouse cDNA collection.</title>
        <authorList>
            <consortium name="The RIKEN Genome Exploration Research Group Phase II Team and the FANTOM Consortium"/>
        </authorList>
    </citation>
    <scope>NUCLEOTIDE SEQUENCE</scope>
    <source>
        <strain evidence="1">C57BL/6J</strain>
        <tissue evidence="1">Testis</tissue>
    </source>
</reference>
<dbReference type="EMBL" id="AK016954">
    <property type="protein sequence ID" value="BAB30521.1"/>
    <property type="molecule type" value="mRNA"/>
</dbReference>
<reference evidence="1" key="2">
    <citation type="journal article" date="2000" name="Genome Res.">
        <title>Normalization and subtraction of cap-trapper-selected cDNAs to prepare full-length cDNA libraries for rapid discovery of new genes.</title>
        <authorList>
            <person name="Carninci P."/>
            <person name="Shibata Y."/>
            <person name="Hayatsu N."/>
            <person name="Sugahara Y."/>
            <person name="Shibata K."/>
            <person name="Itoh M."/>
            <person name="Konno H."/>
            <person name="Okazaki Y."/>
            <person name="Muramatsu M."/>
            <person name="Hayashizaki Y."/>
        </authorList>
    </citation>
    <scope>NUCLEOTIDE SEQUENCE</scope>
    <source>
        <strain evidence="1">C57BL/6J</strain>
        <tissue evidence="1">Testis</tissue>
    </source>
</reference>
<dbReference type="AGR" id="MGI:1918449"/>
<proteinExistence type="evidence at transcript level"/>
<reference evidence="1" key="4">
    <citation type="submission" date="2000-07" db="EMBL/GenBank/DDBJ databases">
        <authorList>
            <person name="Adachi J."/>
            <person name="Aizawa K."/>
            <person name="Akahira S."/>
            <person name="Akimura T."/>
            <person name="Arai A."/>
            <person name="Aono H."/>
            <person name="Arakawa T."/>
            <person name="Bono H."/>
            <person name="Carninci P."/>
            <person name="Fukuda S."/>
            <person name="Fukunishi Y."/>
            <person name="Furuno M."/>
            <person name="Hanagaki T."/>
            <person name="Hara A."/>
            <person name="Hayatsu N."/>
            <person name="Hiramoto K."/>
            <person name="Hiraoka T."/>
            <person name="Hori F."/>
            <person name="Imotani K."/>
            <person name="Ishii Y."/>
            <person name="Itoh M."/>
            <person name="Izawa M."/>
            <person name="Kasukawa T."/>
            <person name="Kato H."/>
            <person name="Kawai J."/>
            <person name="Kojima Y."/>
            <person name="Konno H."/>
            <person name="Kouda M."/>
            <person name="Koya S."/>
            <person name="Kurihara C."/>
            <person name="Matsuyama T."/>
            <person name="Miyazaki A."/>
            <person name="Nishi K."/>
            <person name="Nomura K."/>
            <person name="Numazaki R."/>
            <person name="Ohno M."/>
            <person name="Okazaki Y."/>
            <person name="Okido T."/>
            <person name="Owa C."/>
            <person name="Saito H."/>
            <person name="Saito R."/>
            <person name="Sakai C."/>
            <person name="Sakai K."/>
            <person name="Sano H."/>
            <person name="Sasaki D."/>
            <person name="Shibata K."/>
            <person name="Shibata Y."/>
            <person name="Shinagawa A."/>
            <person name="Shiraki T."/>
            <person name="Sogabe Y."/>
            <person name="Suzuki H."/>
            <person name="Tagami M."/>
            <person name="Tagawa A."/>
            <person name="Takahashi F."/>
            <person name="Tanaka T."/>
            <person name="Tejima Y."/>
            <person name="Toya T."/>
            <person name="Yamamura T."/>
            <person name="Yasunishi A."/>
            <person name="Yoshida K."/>
            <person name="Yoshino M."/>
            <person name="Muramatsu M."/>
            <person name="Hayashizaki Y."/>
        </authorList>
    </citation>
    <scope>NUCLEOTIDE SEQUENCE</scope>
    <source>
        <strain evidence="1">C57BL/6J</strain>
        <tissue evidence="1">Testis</tissue>
    </source>
</reference>
<reference evidence="1" key="3">
    <citation type="journal article" date="2000" name="Genome Res.">
        <title>RIKEN integrated sequence analysis (RISA) system--384-format sequencing pipeline with 384 multicapillary sequencer.</title>
        <authorList>
            <person name="Shibata K."/>
            <person name="Itoh M."/>
            <person name="Aizawa K."/>
            <person name="Nagaoka S."/>
            <person name="Sasaki N."/>
            <person name="Carninci P."/>
            <person name="Konno H."/>
            <person name="Akiyama J."/>
            <person name="Nishi K."/>
            <person name="Kitsunai T."/>
            <person name="Tashiro H."/>
            <person name="Itoh M."/>
            <person name="Sumi N."/>
            <person name="Ishii Y."/>
            <person name="Nakamura S."/>
            <person name="Hazama M."/>
            <person name="Nishine T."/>
            <person name="Harada A."/>
            <person name="Yamamoto R."/>
            <person name="Matsumoto H."/>
            <person name="Sakaguchi S."/>
            <person name="Ikegami T."/>
            <person name="Kashiwagi K."/>
            <person name="Fujiwake S."/>
            <person name="Inoue K."/>
            <person name="Togawa Y."/>
            <person name="Izawa M."/>
            <person name="Ohara E."/>
            <person name="Watahiki M."/>
            <person name="Yoneda Y."/>
            <person name="Ishikawa T."/>
            <person name="Ozawa K."/>
            <person name="Tanaka T."/>
            <person name="Matsuura S."/>
            <person name="Kawai J."/>
            <person name="Okazaki Y."/>
            <person name="Muramatsu M."/>
            <person name="Inoue Y."/>
            <person name="Kira A."/>
            <person name="Hayashizaki Y."/>
        </authorList>
    </citation>
    <scope>NUCLEOTIDE SEQUENCE</scope>
    <source>
        <strain evidence="1">C57BL/6J</strain>
        <tissue evidence="1">Testis</tissue>
    </source>
</reference>
<reference evidence="1" key="1">
    <citation type="journal article" date="1999" name="Methods Enzymol.">
        <title>High-efficiency full-length cDNA cloning.</title>
        <authorList>
            <person name="Carninci P."/>
            <person name="Hayashizaki Y."/>
        </authorList>
    </citation>
    <scope>NUCLEOTIDE SEQUENCE</scope>
    <source>
        <strain evidence="1">C57BL/6J</strain>
        <tissue evidence="1">Testis</tissue>
    </source>
</reference>
<reference evidence="1" key="8">
    <citation type="journal article" date="2005" name="Science">
        <title>Antisense Transcription in the Mammalian Transcriptome.</title>
        <authorList>
            <consortium name="RIKEN Genome Exploration Research Group and Genome Science Group (Genome Network Project Core Group) and the FANTOM Consortium"/>
        </authorList>
    </citation>
    <scope>NUCLEOTIDE SEQUENCE</scope>
    <source>
        <strain evidence="1">C57BL/6J</strain>
        <tissue evidence="1">Testis</tissue>
    </source>
</reference>
<evidence type="ECO:0000313" key="2">
    <source>
        <dbReference type="MGI" id="MGI:1918449"/>
    </source>
</evidence>
<accession>Q9CUB7</accession>